<dbReference type="EMBL" id="BMTD01000026">
    <property type="protein sequence ID" value="GGV24252.1"/>
    <property type="molecule type" value="Genomic_DNA"/>
</dbReference>
<comment type="caution">
    <text evidence="3">The sequence shown here is derived from an EMBL/GenBank/DDBJ whole genome shotgun (WGS) entry which is preliminary data.</text>
</comment>
<evidence type="ECO:0000256" key="1">
    <source>
        <dbReference type="SAM" id="MobiDB-lite"/>
    </source>
</evidence>
<reference evidence="3" key="2">
    <citation type="submission" date="2020-09" db="EMBL/GenBank/DDBJ databases">
        <authorList>
            <person name="Sun Q."/>
            <person name="Ohkuma M."/>
        </authorList>
    </citation>
    <scope>NUCLEOTIDE SEQUENCE</scope>
    <source>
        <strain evidence="3">JCM 4369</strain>
    </source>
</reference>
<feature type="region of interest" description="Disordered" evidence="1">
    <location>
        <begin position="1"/>
        <end position="40"/>
    </location>
</feature>
<feature type="compositionally biased region" description="Polar residues" evidence="1">
    <location>
        <begin position="31"/>
        <end position="40"/>
    </location>
</feature>
<organism evidence="3 4">
    <name type="scientific">Streptomyces filipinensis</name>
    <dbReference type="NCBI Taxonomy" id="66887"/>
    <lineage>
        <taxon>Bacteria</taxon>
        <taxon>Bacillati</taxon>
        <taxon>Actinomycetota</taxon>
        <taxon>Actinomycetes</taxon>
        <taxon>Kitasatosporales</taxon>
        <taxon>Streptomycetaceae</taxon>
        <taxon>Streptomyces</taxon>
    </lineage>
</organism>
<evidence type="ECO:0000256" key="2">
    <source>
        <dbReference type="SAM" id="Phobius"/>
    </source>
</evidence>
<keyword evidence="2" id="KW-0812">Transmembrane</keyword>
<name>A0A918IIU1_9ACTN</name>
<reference evidence="3" key="1">
    <citation type="journal article" date="2014" name="Int. J. Syst. Evol. Microbiol.">
        <title>Complete genome sequence of Corynebacterium casei LMG S-19264T (=DSM 44701T), isolated from a smear-ripened cheese.</title>
        <authorList>
            <consortium name="US DOE Joint Genome Institute (JGI-PGF)"/>
            <person name="Walter F."/>
            <person name="Albersmeier A."/>
            <person name="Kalinowski J."/>
            <person name="Ruckert C."/>
        </authorList>
    </citation>
    <scope>NUCLEOTIDE SEQUENCE</scope>
    <source>
        <strain evidence="3">JCM 4369</strain>
    </source>
</reference>
<feature type="transmembrane region" description="Helical" evidence="2">
    <location>
        <begin position="108"/>
        <end position="125"/>
    </location>
</feature>
<dbReference type="AlphaFoldDB" id="A0A918IIU1"/>
<evidence type="ECO:0000313" key="4">
    <source>
        <dbReference type="Proteomes" id="UP000618795"/>
    </source>
</evidence>
<gene>
    <name evidence="3" type="ORF">GCM10010260_75880</name>
</gene>
<sequence>MRGRDNPPKGSWVHVADRGRSERHSGGMTERQLTVGSQSAGLDEHEVDQFLVRYGDTIDDRIGEILDELLEERMRQHQRVPVLPLTTTVVAATVISLILTWYSPLAVAVVWCATAVICVSLTHAARLSKPR</sequence>
<proteinExistence type="predicted"/>
<dbReference type="Proteomes" id="UP000618795">
    <property type="component" value="Unassembled WGS sequence"/>
</dbReference>
<keyword evidence="2" id="KW-0472">Membrane</keyword>
<keyword evidence="2" id="KW-1133">Transmembrane helix</keyword>
<evidence type="ECO:0000313" key="3">
    <source>
        <dbReference type="EMBL" id="GGV24252.1"/>
    </source>
</evidence>
<feature type="transmembrane region" description="Helical" evidence="2">
    <location>
        <begin position="82"/>
        <end position="102"/>
    </location>
</feature>
<accession>A0A918IIU1</accession>
<keyword evidence="4" id="KW-1185">Reference proteome</keyword>
<protein>
    <submittedName>
        <fullName evidence="3">Uncharacterized protein</fullName>
    </submittedName>
</protein>
<feature type="compositionally biased region" description="Basic and acidic residues" evidence="1">
    <location>
        <begin position="15"/>
        <end position="25"/>
    </location>
</feature>